<comment type="caution">
    <text evidence="1">The sequence shown here is derived from an EMBL/GenBank/DDBJ whole genome shotgun (WGS) entry which is preliminary data.</text>
</comment>
<dbReference type="Proteomes" id="UP001362999">
    <property type="component" value="Unassembled WGS sequence"/>
</dbReference>
<protein>
    <submittedName>
        <fullName evidence="1">RING-type domain-containing protein</fullName>
    </submittedName>
</protein>
<proteinExistence type="predicted"/>
<gene>
    <name evidence="1" type="ORF">R3P38DRAFT_3386527</name>
</gene>
<dbReference type="SUPFAM" id="SSF52047">
    <property type="entry name" value="RNI-like"/>
    <property type="match status" value="1"/>
</dbReference>
<reference evidence="1 2" key="1">
    <citation type="journal article" date="2024" name="J Genomics">
        <title>Draft genome sequencing and assembly of Favolaschia claudopus CIRM-BRFM 2984 isolated from oak limbs.</title>
        <authorList>
            <person name="Navarro D."/>
            <person name="Drula E."/>
            <person name="Chaduli D."/>
            <person name="Cazenave R."/>
            <person name="Ahrendt S."/>
            <person name="Wang J."/>
            <person name="Lipzen A."/>
            <person name="Daum C."/>
            <person name="Barry K."/>
            <person name="Grigoriev I.V."/>
            <person name="Favel A."/>
            <person name="Rosso M.N."/>
            <person name="Martin F."/>
        </authorList>
    </citation>
    <scope>NUCLEOTIDE SEQUENCE [LARGE SCALE GENOMIC DNA]</scope>
    <source>
        <strain evidence="1 2">CIRM-BRFM 2984</strain>
    </source>
</reference>
<dbReference type="Gene3D" id="3.80.10.10">
    <property type="entry name" value="Ribonuclease Inhibitor"/>
    <property type="match status" value="1"/>
</dbReference>
<name>A0AAW0DFT0_9AGAR</name>
<accession>A0AAW0DFT0</accession>
<sequence length="540" mass="60654">MFEWTTPTRRRGSRILSPIPHEVYLEIYSYLEPSDKTSPADSMRILSDLARVCRFFSAVSISRIYRSLEFSGQQPNTTYGRFCKLLLQSAHSSAEQGEETQFAADIAPFVRECTFRDWSSDRARVPFASAFLERDARAVRLMPNVETMTIEYTPISRTLLSTAVKAKQTLKTLRLRSCTLDDDELTKSQLIGLSSLTLHTLEFFSSSSSSSSCFPPSAIPLRNLSTFKTNTWPFGLYFLKRKHPYLRVLELHNIEDVPALINFLNKSPSITDLTIASVQLKLGGGAAGSLSLDAMALHDLTALSIPSCLLSAFSAGGGRALQKLALTGTETRYFQDAAGVNADILHFPTLPRLTVKDIAFLVPMADSLTELQIPQHVYFALPLFKHFRGLRVLVLVYDHLNFETDSVVETTEQFRDAIIDLCTKWPPPSPSSHPLPLRELRLEFSHSPSSSSSTSIRANPHLWDLQLQLELLSTPLTQTFPLLLSARFAAFVQWQRWDPSAGSEWNAYVPWEMRAWVRGELGRGRQYTDVGGVFGELDYL</sequence>
<keyword evidence="2" id="KW-1185">Reference proteome</keyword>
<evidence type="ECO:0000313" key="1">
    <source>
        <dbReference type="EMBL" id="KAK7051775.1"/>
    </source>
</evidence>
<dbReference type="InterPro" id="IPR032675">
    <property type="entry name" value="LRR_dom_sf"/>
</dbReference>
<evidence type="ECO:0000313" key="2">
    <source>
        <dbReference type="Proteomes" id="UP001362999"/>
    </source>
</evidence>
<organism evidence="1 2">
    <name type="scientific">Favolaschia claudopus</name>
    <dbReference type="NCBI Taxonomy" id="2862362"/>
    <lineage>
        <taxon>Eukaryota</taxon>
        <taxon>Fungi</taxon>
        <taxon>Dikarya</taxon>
        <taxon>Basidiomycota</taxon>
        <taxon>Agaricomycotina</taxon>
        <taxon>Agaricomycetes</taxon>
        <taxon>Agaricomycetidae</taxon>
        <taxon>Agaricales</taxon>
        <taxon>Marasmiineae</taxon>
        <taxon>Mycenaceae</taxon>
        <taxon>Favolaschia</taxon>
    </lineage>
</organism>
<dbReference type="EMBL" id="JAWWNJ010000007">
    <property type="protein sequence ID" value="KAK7051775.1"/>
    <property type="molecule type" value="Genomic_DNA"/>
</dbReference>
<dbReference type="AlphaFoldDB" id="A0AAW0DFT0"/>